<dbReference type="PANTHER" id="PTHR43663">
    <property type="entry name" value="CHROMATE TRANSPORT PROTEIN-RELATED"/>
    <property type="match status" value="1"/>
</dbReference>
<evidence type="ECO:0000313" key="9">
    <source>
        <dbReference type="Proteomes" id="UP000824208"/>
    </source>
</evidence>
<evidence type="ECO:0000256" key="3">
    <source>
        <dbReference type="ARBA" id="ARBA00022475"/>
    </source>
</evidence>
<feature type="transmembrane region" description="Helical" evidence="7">
    <location>
        <begin position="18"/>
        <end position="39"/>
    </location>
</feature>
<evidence type="ECO:0000256" key="4">
    <source>
        <dbReference type="ARBA" id="ARBA00022692"/>
    </source>
</evidence>
<dbReference type="AlphaFoldDB" id="A0A9D2S5V3"/>
<evidence type="ECO:0000256" key="5">
    <source>
        <dbReference type="ARBA" id="ARBA00022989"/>
    </source>
</evidence>
<reference evidence="8" key="2">
    <citation type="submission" date="2021-04" db="EMBL/GenBank/DDBJ databases">
        <authorList>
            <person name="Gilroy R."/>
        </authorList>
    </citation>
    <scope>NUCLEOTIDE SEQUENCE</scope>
    <source>
        <strain evidence="8">CHK189-11263</strain>
    </source>
</reference>
<dbReference type="Proteomes" id="UP000824208">
    <property type="component" value="Unassembled WGS sequence"/>
</dbReference>
<reference evidence="8" key="1">
    <citation type="journal article" date="2021" name="PeerJ">
        <title>Extensive microbial diversity within the chicken gut microbiome revealed by metagenomics and culture.</title>
        <authorList>
            <person name="Gilroy R."/>
            <person name="Ravi A."/>
            <person name="Getino M."/>
            <person name="Pursley I."/>
            <person name="Horton D.L."/>
            <person name="Alikhan N.F."/>
            <person name="Baker D."/>
            <person name="Gharbi K."/>
            <person name="Hall N."/>
            <person name="Watson M."/>
            <person name="Adriaenssens E.M."/>
            <person name="Foster-Nyarko E."/>
            <person name="Jarju S."/>
            <person name="Secka A."/>
            <person name="Antonio M."/>
            <person name="Oren A."/>
            <person name="Chaudhuri R.R."/>
            <person name="La Ragione R."/>
            <person name="Hildebrand F."/>
            <person name="Pallen M.J."/>
        </authorList>
    </citation>
    <scope>NUCLEOTIDE SEQUENCE</scope>
    <source>
        <strain evidence="8">CHK189-11263</strain>
    </source>
</reference>
<comment type="subcellular location">
    <subcellularLocation>
        <location evidence="1">Cell membrane</location>
        <topology evidence="1">Multi-pass membrane protein</topology>
    </subcellularLocation>
</comment>
<protein>
    <submittedName>
        <fullName evidence="8">Chromate transporter</fullName>
    </submittedName>
</protein>
<keyword evidence="3" id="KW-1003">Cell membrane</keyword>
<sequence length="195" mass="20467">MEKEGAPLKRRLGKYKTLFTATFLLSAFTFGGGYVIVPLMKGRFVDQLHWLEEEEMLDLTAIAQSAPGPIAVNAAILVGWRVGGAPGALVAILGTVLPPFLILSVISLCYTAFRSNPIVAAALRGMQAGVAAVIASVVADMAGEVLRKRDGLATALMAGAFAVSLAFPELNVAWVLLACAGVGMAATLLRRKEEP</sequence>
<keyword evidence="5 7" id="KW-1133">Transmembrane helix</keyword>
<keyword evidence="6 7" id="KW-0472">Membrane</keyword>
<evidence type="ECO:0000313" key="8">
    <source>
        <dbReference type="EMBL" id="HJB57209.1"/>
    </source>
</evidence>
<organism evidence="8 9">
    <name type="scientific">Candidatus Flavonifractor intestinipullorum</name>
    <dbReference type="NCBI Taxonomy" id="2838587"/>
    <lineage>
        <taxon>Bacteria</taxon>
        <taxon>Bacillati</taxon>
        <taxon>Bacillota</taxon>
        <taxon>Clostridia</taxon>
        <taxon>Eubacteriales</taxon>
        <taxon>Oscillospiraceae</taxon>
        <taxon>Flavonifractor</taxon>
    </lineage>
</organism>
<dbReference type="GO" id="GO:0005886">
    <property type="term" value="C:plasma membrane"/>
    <property type="evidence" value="ECO:0007669"/>
    <property type="project" value="UniProtKB-SubCell"/>
</dbReference>
<keyword evidence="4 7" id="KW-0812">Transmembrane</keyword>
<feature type="transmembrane region" description="Helical" evidence="7">
    <location>
        <begin position="87"/>
        <end position="113"/>
    </location>
</feature>
<evidence type="ECO:0000256" key="2">
    <source>
        <dbReference type="ARBA" id="ARBA00005262"/>
    </source>
</evidence>
<feature type="transmembrane region" description="Helical" evidence="7">
    <location>
        <begin position="151"/>
        <end position="167"/>
    </location>
</feature>
<dbReference type="InterPro" id="IPR052518">
    <property type="entry name" value="CHR_Transporter"/>
</dbReference>
<name>A0A9D2S5V3_9FIRM</name>
<dbReference type="GO" id="GO:0015109">
    <property type="term" value="F:chromate transmembrane transporter activity"/>
    <property type="evidence" value="ECO:0007669"/>
    <property type="project" value="InterPro"/>
</dbReference>
<evidence type="ECO:0000256" key="6">
    <source>
        <dbReference type="ARBA" id="ARBA00023136"/>
    </source>
</evidence>
<proteinExistence type="inferred from homology"/>
<dbReference type="PANTHER" id="PTHR43663:SF2">
    <property type="entry name" value="CHROMATE TRANSPORT PROTEIN-RELATED"/>
    <property type="match status" value="1"/>
</dbReference>
<dbReference type="EMBL" id="DWYC01000056">
    <property type="protein sequence ID" value="HJB57209.1"/>
    <property type="molecule type" value="Genomic_DNA"/>
</dbReference>
<comment type="similarity">
    <text evidence="2">Belongs to the chromate ion transporter (CHR) (TC 2.A.51) family.</text>
</comment>
<evidence type="ECO:0000256" key="7">
    <source>
        <dbReference type="SAM" id="Phobius"/>
    </source>
</evidence>
<comment type="caution">
    <text evidence="8">The sequence shown here is derived from an EMBL/GenBank/DDBJ whole genome shotgun (WGS) entry which is preliminary data.</text>
</comment>
<dbReference type="InterPro" id="IPR003370">
    <property type="entry name" value="Chromate_transpt"/>
</dbReference>
<evidence type="ECO:0000256" key="1">
    <source>
        <dbReference type="ARBA" id="ARBA00004651"/>
    </source>
</evidence>
<dbReference type="Pfam" id="PF02417">
    <property type="entry name" value="Chromate_transp"/>
    <property type="match status" value="1"/>
</dbReference>
<accession>A0A9D2S5V3</accession>
<feature type="transmembrane region" description="Helical" evidence="7">
    <location>
        <begin position="119"/>
        <end position="139"/>
    </location>
</feature>
<gene>
    <name evidence="8" type="ORF">H9714_06625</name>
</gene>